<sequence length="745" mass="84143">MEEALTDKTVTISPASANLEQDDVDVQKHDHTQLSEETKSLDCSKSDSKLDKDDGKYQAGENSESNSVLEFKCRGDKTGDIIKHDDLSKMDESRDLESKYHCGKLNNDIQQVGLRQGKNLESKPEKGTELTMGENLAKEESDPVFDGVEVRRMEANTSASFRSLGADPKSEGSVWPEKARALRKLVKAKSVVAVTSFIRALSGRRTEFGQFPVDEGKEAPDSVKDTEPTETSQKPLDRSAWNPLKYIMSSRDVDPDNKTEQGVGVIEEPPEPIIMKGKIILYTRLGCQNCKEVRLFLYNKMLRYVEINIDVYPSRKLELEKFTGSCAVPKVFFNEIVIGGLSELKGLDESGELEDKIDYLINEAPTFEAPLPPLSGEDDVSSSGSIDELALIVRKMKESIVVKDRFYKMRRFCNCFLGSEAIDFLSETQYLEREEAIEFARKLASKLFFRHVLDENLFEDGNHLYWFLDGDPIVSSQCYNIPRGIIEAKPKSIIEIASRLRFLSCAIFEAYTSEDGKHVDYRTIHGSEEFARYLRIIEELQRIGFQDIRREQRLSFFINLYNMMAIHAILVLGHPDGALERRRLFGDFKYVIGGCTYSLLEIQNGILRANQRAPYNLMKPFAVNDKRSKAALPYPEPLIHFALVSGTRSGPALRCYSPANIDKELMDSARSFLRGGGLTIDVDAKVAYVSKILKWFSVDFGKNEAEILKHASNYLEPADSEALLELLASGQLKVVYQLYDWGLNL</sequence>
<gene>
    <name evidence="1" type="ORF">MANES_18G071400v8</name>
</gene>
<reference evidence="2" key="1">
    <citation type="journal article" date="2016" name="Nat. Biotechnol.">
        <title>Sequencing wild and cultivated cassava and related species reveals extensive interspecific hybridization and genetic diversity.</title>
        <authorList>
            <person name="Bredeson J.V."/>
            <person name="Lyons J.B."/>
            <person name="Prochnik S.E."/>
            <person name="Wu G.A."/>
            <person name="Ha C.M."/>
            <person name="Edsinger-Gonzales E."/>
            <person name="Grimwood J."/>
            <person name="Schmutz J."/>
            <person name="Rabbi I.Y."/>
            <person name="Egesi C."/>
            <person name="Nauluvula P."/>
            <person name="Lebot V."/>
            <person name="Ndunguru J."/>
            <person name="Mkamilo G."/>
            <person name="Bart R.S."/>
            <person name="Setter T.L."/>
            <person name="Gleadow R.M."/>
            <person name="Kulakow P."/>
            <person name="Ferguson M.E."/>
            <person name="Rounsley S."/>
            <person name="Rokhsar D.S."/>
        </authorList>
    </citation>
    <scope>NUCLEOTIDE SEQUENCE [LARGE SCALE GENOMIC DNA]</scope>
    <source>
        <strain evidence="2">cv. AM560-2</strain>
    </source>
</reference>
<dbReference type="Proteomes" id="UP000091857">
    <property type="component" value="Chromosome 18"/>
</dbReference>
<dbReference type="EMBL" id="CM004404">
    <property type="protein sequence ID" value="KAG8633016.1"/>
    <property type="molecule type" value="Genomic_DNA"/>
</dbReference>
<organism evidence="1 2">
    <name type="scientific">Manihot esculenta</name>
    <name type="common">Cassava</name>
    <name type="synonym">Jatropha manihot</name>
    <dbReference type="NCBI Taxonomy" id="3983"/>
    <lineage>
        <taxon>Eukaryota</taxon>
        <taxon>Viridiplantae</taxon>
        <taxon>Streptophyta</taxon>
        <taxon>Embryophyta</taxon>
        <taxon>Tracheophyta</taxon>
        <taxon>Spermatophyta</taxon>
        <taxon>Magnoliopsida</taxon>
        <taxon>eudicotyledons</taxon>
        <taxon>Gunneridae</taxon>
        <taxon>Pentapetalae</taxon>
        <taxon>rosids</taxon>
        <taxon>fabids</taxon>
        <taxon>Malpighiales</taxon>
        <taxon>Euphorbiaceae</taxon>
        <taxon>Crotonoideae</taxon>
        <taxon>Manihoteae</taxon>
        <taxon>Manihot</taxon>
    </lineage>
</organism>
<evidence type="ECO:0000313" key="1">
    <source>
        <dbReference type="EMBL" id="KAG8633016.1"/>
    </source>
</evidence>
<evidence type="ECO:0000313" key="2">
    <source>
        <dbReference type="Proteomes" id="UP000091857"/>
    </source>
</evidence>
<accession>A0ACB7FYW9</accession>
<keyword evidence="2" id="KW-1185">Reference proteome</keyword>
<protein>
    <submittedName>
        <fullName evidence="1">Uncharacterized protein</fullName>
    </submittedName>
</protein>
<proteinExistence type="predicted"/>
<name>A0ACB7FYW9_MANES</name>
<comment type="caution">
    <text evidence="1">The sequence shown here is derived from an EMBL/GenBank/DDBJ whole genome shotgun (WGS) entry which is preliminary data.</text>
</comment>